<accession>A0A2W5WV44</accession>
<dbReference type="RefSeq" id="WP_111251699.1">
    <property type="nucleotide sequence ID" value="NZ_QKWH01000012.1"/>
</dbReference>
<keyword evidence="2" id="KW-1133">Transmembrane helix</keyword>
<comment type="caution">
    <text evidence="3">The sequence shown here is derived from an EMBL/GenBank/DDBJ whole genome shotgun (WGS) entry which is preliminary data.</text>
</comment>
<feature type="region of interest" description="Disordered" evidence="1">
    <location>
        <begin position="1"/>
        <end position="21"/>
    </location>
</feature>
<keyword evidence="2" id="KW-0472">Membrane</keyword>
<proteinExistence type="predicted"/>
<evidence type="ECO:0000256" key="1">
    <source>
        <dbReference type="SAM" id="MobiDB-lite"/>
    </source>
</evidence>
<dbReference type="AlphaFoldDB" id="A0A2W5WV44"/>
<protein>
    <recommendedName>
        <fullName evidence="5">Septum formation-related domain-containing protein</fullName>
    </recommendedName>
</protein>
<evidence type="ECO:0000313" key="4">
    <source>
        <dbReference type="Proteomes" id="UP000248783"/>
    </source>
</evidence>
<gene>
    <name evidence="3" type="ORF">DNL40_13040</name>
</gene>
<dbReference type="Proteomes" id="UP000248783">
    <property type="component" value="Unassembled WGS sequence"/>
</dbReference>
<evidence type="ECO:0000256" key="2">
    <source>
        <dbReference type="SAM" id="Phobius"/>
    </source>
</evidence>
<name>A0A2W5WV44_9MICO</name>
<sequence>MRPTPSAPAPQPTVAGPTSRSPRRWLVPAACVLVVVAVGMVAWQLLGGAPSPAEHKDATFLDAEHPGVRGFENGDCFEDPLIARARGEELLATVECVGAQNEVITFVSLDDLPGWDQAAVEREADARCAAEIHETFPAAHGAGYRVYGVPPSPGTWAGGDRDVMCVVYRPGESFETEPLIGMSGGAQG</sequence>
<keyword evidence="2" id="KW-0812">Transmembrane</keyword>
<evidence type="ECO:0000313" key="3">
    <source>
        <dbReference type="EMBL" id="PZR52136.1"/>
    </source>
</evidence>
<keyword evidence="4" id="KW-1185">Reference proteome</keyword>
<evidence type="ECO:0008006" key="5">
    <source>
        <dbReference type="Google" id="ProtNLM"/>
    </source>
</evidence>
<reference evidence="3 4" key="1">
    <citation type="submission" date="2018-06" db="EMBL/GenBank/DDBJ databases">
        <title>Whole genome sequencing of a novel hydrocarbon degrading bacterial strain, PW21 isolated from oil contaminated produced water sample.</title>
        <authorList>
            <person name="Nagkirti P."/>
            <person name="Shaikh A."/>
            <person name="Gowdaman V."/>
            <person name="Engineer A.E."/>
            <person name="Dagar S."/>
            <person name="Dhakephalkar P.K."/>
        </authorList>
    </citation>
    <scope>NUCLEOTIDE SEQUENCE [LARGE SCALE GENOMIC DNA]</scope>
    <source>
        <strain evidence="3 4">PW21</strain>
    </source>
</reference>
<feature type="transmembrane region" description="Helical" evidence="2">
    <location>
        <begin position="25"/>
        <end position="46"/>
    </location>
</feature>
<dbReference type="EMBL" id="QKWH01000012">
    <property type="protein sequence ID" value="PZR52136.1"/>
    <property type="molecule type" value="Genomic_DNA"/>
</dbReference>
<feature type="compositionally biased region" description="Pro residues" evidence="1">
    <location>
        <begin position="1"/>
        <end position="11"/>
    </location>
</feature>
<organism evidence="3 4">
    <name type="scientific">Xylanimonas oleitrophica</name>
    <dbReference type="NCBI Taxonomy" id="2607479"/>
    <lineage>
        <taxon>Bacteria</taxon>
        <taxon>Bacillati</taxon>
        <taxon>Actinomycetota</taxon>
        <taxon>Actinomycetes</taxon>
        <taxon>Micrococcales</taxon>
        <taxon>Promicromonosporaceae</taxon>
        <taxon>Xylanimonas</taxon>
    </lineage>
</organism>